<dbReference type="RefSeq" id="WP_320422108.1">
    <property type="nucleotide sequence ID" value="NZ_JAXCLA010000002.1"/>
</dbReference>
<gene>
    <name evidence="1" type="ORF">SNE35_06815</name>
</gene>
<comment type="caution">
    <text evidence="1">The sequence shown here is derived from an EMBL/GenBank/DDBJ whole genome shotgun (WGS) entry which is preliminary data.</text>
</comment>
<protein>
    <submittedName>
        <fullName evidence="1">Uncharacterized protein</fullName>
    </submittedName>
</protein>
<organism evidence="1 2">
    <name type="scientific">Roseateles agri</name>
    <dbReference type="NCBI Taxonomy" id="3098619"/>
    <lineage>
        <taxon>Bacteria</taxon>
        <taxon>Pseudomonadati</taxon>
        <taxon>Pseudomonadota</taxon>
        <taxon>Betaproteobacteria</taxon>
        <taxon>Burkholderiales</taxon>
        <taxon>Sphaerotilaceae</taxon>
        <taxon>Roseateles</taxon>
    </lineage>
</organism>
<keyword evidence="2" id="KW-1185">Reference proteome</keyword>
<sequence length="338" mass="38308">MPTFSDVDFKTRLAKGLTDKLSTKDMLKKIDTILDDCLKLAQTNLKTLDSAMADYKRMAKDVYGDVERNLELIKKGDEHSEALLLEMQRSQKDLTRIESQSNSDGTAYSNAFNDDGFRANLQEVIVDRLKTLTKVTEYHECTKTTELGKEILKLAKPVTDAREKIINQIALINGERDRIAEYVKRVTSYIDTASKLVQGEKAEKGKFVTQATSIQGRIGKPGADVQGSLWRDYESLETRITRARGYLTLDNVEAVQKIKDSFFNEGEASRKEFSGILKTVVIDMQALRTLHGKRFYAKLALPKLEKSLNDIANEFKMQQARMVETGRLLEQHLKELGN</sequence>
<dbReference type="Proteomes" id="UP001285263">
    <property type="component" value="Unassembled WGS sequence"/>
</dbReference>
<accession>A0ABU5DG13</accession>
<evidence type="ECO:0000313" key="1">
    <source>
        <dbReference type="EMBL" id="MDY0744209.1"/>
    </source>
</evidence>
<proteinExistence type="predicted"/>
<evidence type="ECO:0000313" key="2">
    <source>
        <dbReference type="Proteomes" id="UP001285263"/>
    </source>
</evidence>
<name>A0ABU5DG13_9BURK</name>
<dbReference type="EMBL" id="JAXCLA010000002">
    <property type="protein sequence ID" value="MDY0744209.1"/>
    <property type="molecule type" value="Genomic_DNA"/>
</dbReference>
<reference evidence="1 2" key="1">
    <citation type="submission" date="2023-11" db="EMBL/GenBank/DDBJ databases">
        <title>Paucibacter sp. nov., isolated from fresh soil in Korea.</title>
        <authorList>
            <person name="Le N.T.T."/>
        </authorList>
    </citation>
    <scope>NUCLEOTIDE SEQUENCE [LARGE SCALE GENOMIC DNA]</scope>
    <source>
        <strain evidence="1 2">R3-3</strain>
    </source>
</reference>